<evidence type="ECO:0000313" key="5">
    <source>
        <dbReference type="Proteomes" id="UP001430172"/>
    </source>
</evidence>
<dbReference type="CDD" id="cd04301">
    <property type="entry name" value="NAT_SF"/>
    <property type="match status" value="1"/>
</dbReference>
<accession>A0ABS2CIM1</accession>
<dbReference type="PANTHER" id="PTHR43877:SF2">
    <property type="entry name" value="AMINOALKYLPHOSPHONATE N-ACETYLTRANSFERASE-RELATED"/>
    <property type="match status" value="1"/>
</dbReference>
<dbReference type="PROSITE" id="PS51186">
    <property type="entry name" value="GNAT"/>
    <property type="match status" value="1"/>
</dbReference>
<name>A0ABS2CIM1_9MICO</name>
<dbReference type="InterPro" id="IPR016181">
    <property type="entry name" value="Acyl_CoA_acyltransferase"/>
</dbReference>
<keyword evidence="2" id="KW-0012">Acyltransferase</keyword>
<dbReference type="SUPFAM" id="SSF55729">
    <property type="entry name" value="Acyl-CoA N-acyltransferases (Nat)"/>
    <property type="match status" value="1"/>
</dbReference>
<dbReference type="PANTHER" id="PTHR43877">
    <property type="entry name" value="AMINOALKYLPHOSPHONATE N-ACETYLTRANSFERASE-RELATED-RELATED"/>
    <property type="match status" value="1"/>
</dbReference>
<evidence type="ECO:0000256" key="2">
    <source>
        <dbReference type="ARBA" id="ARBA00023315"/>
    </source>
</evidence>
<evidence type="ECO:0000259" key="3">
    <source>
        <dbReference type="PROSITE" id="PS51186"/>
    </source>
</evidence>
<dbReference type="InterPro" id="IPR000182">
    <property type="entry name" value="GNAT_dom"/>
</dbReference>
<feature type="domain" description="N-acetyltransferase" evidence="3">
    <location>
        <begin position="1"/>
        <end position="158"/>
    </location>
</feature>
<sequence>MPRLVEVLAAQQSGSGYPVRWPLPFPAEEFVVRSGELGAWVAEVSGAVAGHVALLHPAVGWEADAFTDALGEPAERLAAVSTLFVDPGSRGLGVGSRLLEVAVGSARAVGRRPVLDVVQEHSPAADLYRRRGWRVVGEVRPHWLPPDRRPVLLMTLDA</sequence>
<keyword evidence="1" id="KW-0808">Transferase</keyword>
<organism evidence="4 5">
    <name type="scientific">Phycicoccus sonneratiae</name>
    <dbReference type="NCBI Taxonomy" id="2807628"/>
    <lineage>
        <taxon>Bacteria</taxon>
        <taxon>Bacillati</taxon>
        <taxon>Actinomycetota</taxon>
        <taxon>Actinomycetes</taxon>
        <taxon>Micrococcales</taxon>
        <taxon>Intrasporangiaceae</taxon>
        <taxon>Phycicoccus</taxon>
    </lineage>
</organism>
<reference evidence="4" key="1">
    <citation type="submission" date="2021-02" db="EMBL/GenBank/DDBJ databases">
        <title>Phycicoccus sp. MQZ13P-5T, whole genome shotgun sequence.</title>
        <authorList>
            <person name="Tuo L."/>
        </authorList>
    </citation>
    <scope>NUCLEOTIDE SEQUENCE</scope>
    <source>
        <strain evidence="4">MQZ13P-5</strain>
    </source>
</reference>
<protein>
    <submittedName>
        <fullName evidence="4">GNAT family N-acetyltransferase</fullName>
    </submittedName>
</protein>
<dbReference type="Gene3D" id="3.40.630.30">
    <property type="match status" value="1"/>
</dbReference>
<dbReference type="Pfam" id="PF00583">
    <property type="entry name" value="Acetyltransf_1"/>
    <property type="match status" value="1"/>
</dbReference>
<keyword evidence="5" id="KW-1185">Reference proteome</keyword>
<dbReference type="InterPro" id="IPR050832">
    <property type="entry name" value="Bact_Acetyltransf"/>
</dbReference>
<comment type="caution">
    <text evidence="4">The sequence shown here is derived from an EMBL/GenBank/DDBJ whole genome shotgun (WGS) entry which is preliminary data.</text>
</comment>
<dbReference type="Proteomes" id="UP001430172">
    <property type="component" value="Unassembled WGS sequence"/>
</dbReference>
<dbReference type="EMBL" id="JAFDVD010000006">
    <property type="protein sequence ID" value="MBM6399725.1"/>
    <property type="molecule type" value="Genomic_DNA"/>
</dbReference>
<gene>
    <name evidence="4" type="ORF">JQN70_04935</name>
</gene>
<proteinExistence type="predicted"/>
<evidence type="ECO:0000313" key="4">
    <source>
        <dbReference type="EMBL" id="MBM6399725.1"/>
    </source>
</evidence>
<evidence type="ECO:0000256" key="1">
    <source>
        <dbReference type="ARBA" id="ARBA00022679"/>
    </source>
</evidence>